<dbReference type="PANTHER" id="PTHR46323:SF2">
    <property type="entry name" value="BETA-GALACTOSIDASE"/>
    <property type="match status" value="1"/>
</dbReference>
<evidence type="ECO:0000313" key="7">
    <source>
        <dbReference type="EMBL" id="MDJ1494056.1"/>
    </source>
</evidence>
<dbReference type="Gene3D" id="2.60.40.10">
    <property type="entry name" value="Immunoglobulins"/>
    <property type="match status" value="2"/>
</dbReference>
<evidence type="ECO:0000256" key="2">
    <source>
        <dbReference type="ARBA" id="ARBA00012756"/>
    </source>
</evidence>
<feature type="domain" description="Beta-galactosidase" evidence="6">
    <location>
        <begin position="498"/>
        <end position="584"/>
    </location>
</feature>
<sequence length="603" mass="69661">MTFFICINLSAQSADEVWKDVVQPGPTPIPYESIKQILPNGESHSPFFKDITQALIPKVVTQKAISSSKKSSNQTVSSYTSYTSFQVPDNWKGKMVFVLFEPQPISFTLFIDTKKITVIEKAIPVKINITPYIDKQDNYIDIRVEGSAIKKGTTFNRISLLATPQVHIDDYYLFEEYCKLPNRMTDWNVKFTTRNYSEVSYLYKYHYLFALFDQDNRAVEIDSFNHEEIGRALDKGDSYPFGVYHYGLHNFKRWNSESHYLYHFTLQAIDSSCQIAEVIGGSTGFRVVDVRNNKLYLGNIPVSSPITIQAVQYTPPVSYDSVWSKESMRTILQSIKDKYVNALILPPSQTSTPLYELCDEIGLYIIQKMDSLDQKSLTGLSVEEKQKKKDLFYANLALSIRQLRKHPSVIIWQLNQKFISLTEDKFLIDLINKEDGGRPVVFTNKTYSRYATWAKSLAADWELSPVWNNLSQARKEQLKKEYQYADFTIKQHTDNRIIIKNIYDFTRLDNVYLQWSINENGKLISEGTIDSLDILPHKEQLVVLPFDLKEYKSRTGIVFRFSLKSKEGAMGKTPDEEIAWEEFVFVHSENGTYLIKTADVRDK</sequence>
<evidence type="ECO:0000313" key="8">
    <source>
        <dbReference type="Proteomes" id="UP001228581"/>
    </source>
</evidence>
<dbReference type="RefSeq" id="WP_313996890.1">
    <property type="nucleotide sequence ID" value="NZ_JASJOT010000008.1"/>
</dbReference>
<dbReference type="Pfam" id="PF02836">
    <property type="entry name" value="Glyco_hydro_2_C"/>
    <property type="match status" value="1"/>
</dbReference>
<dbReference type="SUPFAM" id="SSF49303">
    <property type="entry name" value="beta-Galactosidase/glucuronidase domain"/>
    <property type="match status" value="1"/>
</dbReference>
<dbReference type="InterPro" id="IPR006103">
    <property type="entry name" value="Glyco_hydro_2_cat"/>
</dbReference>
<gene>
    <name evidence="7" type="ORF">QNI19_14025</name>
</gene>
<keyword evidence="4" id="KW-0326">Glycosidase</keyword>
<dbReference type="InterPro" id="IPR032312">
    <property type="entry name" value="LacZ_4"/>
</dbReference>
<dbReference type="InterPro" id="IPR050347">
    <property type="entry name" value="Bact_Beta-galactosidase"/>
</dbReference>
<accession>A0ABT7CK04</accession>
<dbReference type="Pfam" id="PF16353">
    <property type="entry name" value="LacZ_4"/>
    <property type="match status" value="1"/>
</dbReference>
<dbReference type="InterPro" id="IPR036156">
    <property type="entry name" value="Beta-gal/glucu_dom_sf"/>
</dbReference>
<comment type="caution">
    <text evidence="7">The sequence shown here is derived from an EMBL/GenBank/DDBJ whole genome shotgun (WGS) entry which is preliminary data.</text>
</comment>
<evidence type="ECO:0000256" key="4">
    <source>
        <dbReference type="ARBA" id="ARBA00023295"/>
    </source>
</evidence>
<feature type="domain" description="Glycoside hydrolase family 2 catalytic" evidence="5">
    <location>
        <begin position="350"/>
        <end position="452"/>
    </location>
</feature>
<name>A0ABT7CK04_9BACT</name>
<evidence type="ECO:0000256" key="1">
    <source>
        <dbReference type="ARBA" id="ARBA00001412"/>
    </source>
</evidence>
<comment type="catalytic activity">
    <reaction evidence="1">
        <text>Hydrolysis of terminal non-reducing beta-D-galactose residues in beta-D-galactosides.</text>
        <dbReference type="EC" id="3.2.1.23"/>
    </reaction>
</comment>
<organism evidence="7 8">
    <name type="scientific">Xanthocytophaga flava</name>
    <dbReference type="NCBI Taxonomy" id="3048013"/>
    <lineage>
        <taxon>Bacteria</taxon>
        <taxon>Pseudomonadati</taxon>
        <taxon>Bacteroidota</taxon>
        <taxon>Cytophagia</taxon>
        <taxon>Cytophagales</taxon>
        <taxon>Rhodocytophagaceae</taxon>
        <taxon>Xanthocytophaga</taxon>
    </lineage>
</organism>
<dbReference type="SUPFAM" id="SSF51445">
    <property type="entry name" value="(Trans)glycosidases"/>
    <property type="match status" value="1"/>
</dbReference>
<dbReference type="Gene3D" id="3.20.20.80">
    <property type="entry name" value="Glycosidases"/>
    <property type="match status" value="1"/>
</dbReference>
<protein>
    <recommendedName>
        <fullName evidence="2">beta-galactosidase</fullName>
        <ecNumber evidence="2">3.2.1.23</ecNumber>
    </recommendedName>
</protein>
<keyword evidence="3" id="KW-0378">Hydrolase</keyword>
<dbReference type="InterPro" id="IPR017853">
    <property type="entry name" value="GH"/>
</dbReference>
<dbReference type="EMBL" id="JASJOT010000008">
    <property type="protein sequence ID" value="MDJ1494056.1"/>
    <property type="molecule type" value="Genomic_DNA"/>
</dbReference>
<dbReference type="EC" id="3.2.1.23" evidence="2"/>
<dbReference type="PANTHER" id="PTHR46323">
    <property type="entry name" value="BETA-GALACTOSIDASE"/>
    <property type="match status" value="1"/>
</dbReference>
<proteinExistence type="predicted"/>
<reference evidence="7 8" key="1">
    <citation type="submission" date="2023-05" db="EMBL/GenBank/DDBJ databases">
        <authorList>
            <person name="Zhang X."/>
        </authorList>
    </citation>
    <scope>NUCLEOTIDE SEQUENCE [LARGE SCALE GENOMIC DNA]</scope>
    <source>
        <strain evidence="7 8">DM2B3-1</strain>
    </source>
</reference>
<dbReference type="InterPro" id="IPR013783">
    <property type="entry name" value="Ig-like_fold"/>
</dbReference>
<keyword evidence="8" id="KW-1185">Reference proteome</keyword>
<evidence type="ECO:0000259" key="6">
    <source>
        <dbReference type="Pfam" id="PF16353"/>
    </source>
</evidence>
<dbReference type="Gene3D" id="2.60.120.260">
    <property type="entry name" value="Galactose-binding domain-like"/>
    <property type="match status" value="1"/>
</dbReference>
<evidence type="ECO:0000256" key="3">
    <source>
        <dbReference type="ARBA" id="ARBA00022801"/>
    </source>
</evidence>
<dbReference type="Proteomes" id="UP001228581">
    <property type="component" value="Unassembled WGS sequence"/>
</dbReference>
<evidence type="ECO:0000259" key="5">
    <source>
        <dbReference type="Pfam" id="PF02836"/>
    </source>
</evidence>